<reference evidence="1 2" key="1">
    <citation type="submission" date="2024-07" db="EMBL/GenBank/DDBJ databases">
        <authorList>
            <person name="Thanompreechachai J."/>
            <person name="Duangmal K."/>
        </authorList>
    </citation>
    <scope>NUCLEOTIDE SEQUENCE [LARGE SCALE GENOMIC DNA]</scope>
    <source>
        <strain evidence="1 2">KCTC 19886</strain>
    </source>
</reference>
<dbReference type="RefSeq" id="WP_367640890.1">
    <property type="nucleotide sequence ID" value="NZ_JBFNQN010000018.1"/>
</dbReference>
<name>A0ABV3PCY7_9ACTN</name>
<proteinExistence type="predicted"/>
<sequence>MTVAAHYSLFMACRGSGQVTFHLQASGGTDTVPSPTPLVCNNEETGAQQQVDLGQIAKGTNLAFSTEGPDGVDFVVDITADKTVGHPKS</sequence>
<gene>
    <name evidence="1" type="ORF">AB1207_22455</name>
</gene>
<dbReference type="Proteomes" id="UP001555826">
    <property type="component" value="Unassembled WGS sequence"/>
</dbReference>
<protein>
    <submittedName>
        <fullName evidence="1">Uncharacterized protein</fullName>
    </submittedName>
</protein>
<keyword evidence="2" id="KW-1185">Reference proteome</keyword>
<dbReference type="EMBL" id="JBFNQN010000018">
    <property type="protein sequence ID" value="MEW9267513.1"/>
    <property type="molecule type" value="Genomic_DNA"/>
</dbReference>
<accession>A0ABV3PCY7</accession>
<organism evidence="1 2">
    <name type="scientific">Kineococcus endophyticus</name>
    <dbReference type="NCBI Taxonomy" id="1181883"/>
    <lineage>
        <taxon>Bacteria</taxon>
        <taxon>Bacillati</taxon>
        <taxon>Actinomycetota</taxon>
        <taxon>Actinomycetes</taxon>
        <taxon>Kineosporiales</taxon>
        <taxon>Kineosporiaceae</taxon>
        <taxon>Kineococcus</taxon>
    </lineage>
</organism>
<comment type="caution">
    <text evidence="1">The sequence shown here is derived from an EMBL/GenBank/DDBJ whole genome shotgun (WGS) entry which is preliminary data.</text>
</comment>
<evidence type="ECO:0000313" key="2">
    <source>
        <dbReference type="Proteomes" id="UP001555826"/>
    </source>
</evidence>
<evidence type="ECO:0000313" key="1">
    <source>
        <dbReference type="EMBL" id="MEW9267513.1"/>
    </source>
</evidence>